<accession>A0A6J6P6Q3</accession>
<feature type="domain" description="Peptidoglycan binding-like" evidence="2">
    <location>
        <begin position="59"/>
        <end position="114"/>
    </location>
</feature>
<name>A0A6J6P6Q3_9ZZZZ</name>
<evidence type="ECO:0000313" key="3">
    <source>
        <dbReference type="EMBL" id="CAB4549982.1"/>
    </source>
</evidence>
<dbReference type="AlphaFoldDB" id="A0A6J6P6Q3"/>
<dbReference type="Gene3D" id="1.10.101.10">
    <property type="entry name" value="PGBD-like superfamily/PGBD"/>
    <property type="match status" value="1"/>
</dbReference>
<organism evidence="6">
    <name type="scientific">freshwater metagenome</name>
    <dbReference type="NCBI Taxonomy" id="449393"/>
    <lineage>
        <taxon>unclassified sequences</taxon>
        <taxon>metagenomes</taxon>
        <taxon>ecological metagenomes</taxon>
    </lineage>
</organism>
<reference evidence="6" key="1">
    <citation type="submission" date="2020-05" db="EMBL/GenBank/DDBJ databases">
        <authorList>
            <person name="Chiriac C."/>
            <person name="Salcher M."/>
            <person name="Ghai R."/>
            <person name="Kavagutti S V."/>
        </authorList>
    </citation>
    <scope>NUCLEOTIDE SEQUENCE</scope>
</reference>
<protein>
    <submittedName>
        <fullName evidence="6">Unannotated protein</fullName>
    </submittedName>
</protein>
<dbReference type="Pfam" id="PF01471">
    <property type="entry name" value="PG_binding_1"/>
    <property type="match status" value="1"/>
</dbReference>
<dbReference type="SUPFAM" id="SSF47090">
    <property type="entry name" value="PGBD-like"/>
    <property type="match status" value="1"/>
</dbReference>
<feature type="region of interest" description="Disordered" evidence="1">
    <location>
        <begin position="28"/>
        <end position="53"/>
    </location>
</feature>
<evidence type="ECO:0000313" key="4">
    <source>
        <dbReference type="EMBL" id="CAB4574074.1"/>
    </source>
</evidence>
<dbReference type="InterPro" id="IPR036365">
    <property type="entry name" value="PGBD-like_sf"/>
</dbReference>
<dbReference type="InterPro" id="IPR036366">
    <property type="entry name" value="PGBDSf"/>
</dbReference>
<dbReference type="EMBL" id="CAEZXE010000214">
    <property type="protein sequence ID" value="CAB4694579.1"/>
    <property type="molecule type" value="Genomic_DNA"/>
</dbReference>
<feature type="compositionally biased region" description="Low complexity" evidence="1">
    <location>
        <begin position="28"/>
        <end position="49"/>
    </location>
</feature>
<dbReference type="InterPro" id="IPR002477">
    <property type="entry name" value="Peptidoglycan-bd-like"/>
</dbReference>
<dbReference type="PROSITE" id="PS51257">
    <property type="entry name" value="PROKAR_LIPOPROTEIN"/>
    <property type="match status" value="1"/>
</dbReference>
<proteinExistence type="predicted"/>
<evidence type="ECO:0000259" key="2">
    <source>
        <dbReference type="Pfam" id="PF01471"/>
    </source>
</evidence>
<evidence type="ECO:0000256" key="1">
    <source>
        <dbReference type="SAM" id="MobiDB-lite"/>
    </source>
</evidence>
<gene>
    <name evidence="3" type="ORF">UFOPK1495_00790</name>
    <name evidence="4" type="ORF">UFOPK1711_00704</name>
    <name evidence="5" type="ORF">UFOPK2143_01353</name>
    <name evidence="6" type="ORF">UFOPK2350_01754</name>
</gene>
<evidence type="ECO:0000313" key="6">
    <source>
        <dbReference type="EMBL" id="CAB4694579.1"/>
    </source>
</evidence>
<sequence>MRSHSARRILGVAVLSLAIVAGAAACSSDSKSSDKSTTTTTAASSPTTSGVKPVSTLTKADVIQMQEWLDAVGCDVGNNDGIIGPHTISSIKAFQKGAGLTVDGTYGPKTKAALSADAQAKKKICVLPTPTPAPVGPTGAAAACTSAAITAGVDAAMTAGTTVKVTGFGCDSGWAYAWAELTPPAASGAPTLGVTDVLASRDGKWVTQDRGVVCQQGKLPAVIYTNGCMSN</sequence>
<dbReference type="EMBL" id="CAEZVV010000102">
    <property type="protein sequence ID" value="CAB4652224.1"/>
    <property type="molecule type" value="Genomic_DNA"/>
</dbReference>
<dbReference type="EMBL" id="CAEZTR010000031">
    <property type="protein sequence ID" value="CAB4574074.1"/>
    <property type="molecule type" value="Genomic_DNA"/>
</dbReference>
<evidence type="ECO:0000313" key="5">
    <source>
        <dbReference type="EMBL" id="CAB4652224.1"/>
    </source>
</evidence>
<dbReference type="EMBL" id="CAEZSU010000070">
    <property type="protein sequence ID" value="CAB4549982.1"/>
    <property type="molecule type" value="Genomic_DNA"/>
</dbReference>